<name>A0ABW5CSZ2_9BACT</name>
<accession>A0ABW5CSZ2</accession>
<reference evidence="2" key="1">
    <citation type="journal article" date="2019" name="Int. J. Syst. Evol. Microbiol.">
        <title>The Global Catalogue of Microorganisms (GCM) 10K type strain sequencing project: providing services to taxonomists for standard genome sequencing and annotation.</title>
        <authorList>
            <consortium name="The Broad Institute Genomics Platform"/>
            <consortium name="The Broad Institute Genome Sequencing Center for Infectious Disease"/>
            <person name="Wu L."/>
            <person name="Ma J."/>
        </authorList>
    </citation>
    <scope>NUCLEOTIDE SEQUENCE [LARGE SCALE GENOMIC DNA]</scope>
    <source>
        <strain evidence="2">CGMCC 4.1782</strain>
    </source>
</reference>
<proteinExistence type="predicted"/>
<dbReference type="EMBL" id="JBHUIM010000001">
    <property type="protein sequence ID" value="MFD2245502.1"/>
    <property type="molecule type" value="Genomic_DNA"/>
</dbReference>
<dbReference type="RefSeq" id="WP_250429035.1">
    <property type="nucleotide sequence ID" value="NZ_JALPRR010000002.1"/>
</dbReference>
<evidence type="ECO:0000313" key="1">
    <source>
        <dbReference type="EMBL" id="MFD2245502.1"/>
    </source>
</evidence>
<comment type="caution">
    <text evidence="1">The sequence shown here is derived from an EMBL/GenBank/DDBJ whole genome shotgun (WGS) entry which is preliminary data.</text>
</comment>
<protein>
    <submittedName>
        <fullName evidence="1">Uncharacterized protein</fullName>
    </submittedName>
</protein>
<evidence type="ECO:0000313" key="2">
    <source>
        <dbReference type="Proteomes" id="UP001597374"/>
    </source>
</evidence>
<gene>
    <name evidence="1" type="ORF">ACFSKP_04495</name>
</gene>
<sequence>MKYEVTTTKDLQQPTQSVKSLPQNRWVMSGNVVELNRKIVQSEEADTVTKTTSSNELPLRRKSWIPWPKF</sequence>
<dbReference type="Proteomes" id="UP001597374">
    <property type="component" value="Unassembled WGS sequence"/>
</dbReference>
<keyword evidence="2" id="KW-1185">Reference proteome</keyword>
<organism evidence="1 2">
    <name type="scientific">Pontibacter ruber</name>
    <dbReference type="NCBI Taxonomy" id="1343895"/>
    <lineage>
        <taxon>Bacteria</taxon>
        <taxon>Pseudomonadati</taxon>
        <taxon>Bacteroidota</taxon>
        <taxon>Cytophagia</taxon>
        <taxon>Cytophagales</taxon>
        <taxon>Hymenobacteraceae</taxon>
        <taxon>Pontibacter</taxon>
    </lineage>
</organism>